<accession>A0A0E9QC30</accession>
<reference evidence="1" key="2">
    <citation type="journal article" date="2015" name="Fish Shellfish Immunol.">
        <title>Early steps in the European eel (Anguilla anguilla)-Vibrio vulnificus interaction in the gills: Role of the RtxA13 toxin.</title>
        <authorList>
            <person name="Callol A."/>
            <person name="Pajuelo D."/>
            <person name="Ebbesson L."/>
            <person name="Teles M."/>
            <person name="MacKenzie S."/>
            <person name="Amaro C."/>
        </authorList>
    </citation>
    <scope>NUCLEOTIDE SEQUENCE</scope>
</reference>
<name>A0A0E9QC30_ANGAN</name>
<reference evidence="1" key="1">
    <citation type="submission" date="2014-11" db="EMBL/GenBank/DDBJ databases">
        <authorList>
            <person name="Amaro Gonzalez C."/>
        </authorList>
    </citation>
    <scope>NUCLEOTIDE SEQUENCE</scope>
</reference>
<dbReference type="EMBL" id="GBXM01094243">
    <property type="protein sequence ID" value="JAH14334.1"/>
    <property type="molecule type" value="Transcribed_RNA"/>
</dbReference>
<evidence type="ECO:0000313" key="1">
    <source>
        <dbReference type="EMBL" id="JAH14334.1"/>
    </source>
</evidence>
<sequence length="40" mass="4423">MQGWDLATGALNLIHTAVTLQSGRSSVQWASVWVVPCFYE</sequence>
<dbReference type="EMBL" id="GBXM01097775">
    <property type="protein sequence ID" value="JAH10802.1"/>
    <property type="molecule type" value="Transcribed_RNA"/>
</dbReference>
<protein>
    <submittedName>
        <fullName evidence="1">Uncharacterized protein</fullName>
    </submittedName>
</protein>
<proteinExistence type="predicted"/>
<organism evidence="1">
    <name type="scientific">Anguilla anguilla</name>
    <name type="common">European freshwater eel</name>
    <name type="synonym">Muraena anguilla</name>
    <dbReference type="NCBI Taxonomy" id="7936"/>
    <lineage>
        <taxon>Eukaryota</taxon>
        <taxon>Metazoa</taxon>
        <taxon>Chordata</taxon>
        <taxon>Craniata</taxon>
        <taxon>Vertebrata</taxon>
        <taxon>Euteleostomi</taxon>
        <taxon>Actinopterygii</taxon>
        <taxon>Neopterygii</taxon>
        <taxon>Teleostei</taxon>
        <taxon>Anguilliformes</taxon>
        <taxon>Anguillidae</taxon>
        <taxon>Anguilla</taxon>
    </lineage>
</organism>
<dbReference type="AlphaFoldDB" id="A0A0E9QC30"/>